<evidence type="ECO:0000256" key="6">
    <source>
        <dbReference type="ARBA" id="ARBA00022701"/>
    </source>
</evidence>
<dbReference type="GO" id="GO:0072686">
    <property type="term" value="C:mitotic spindle"/>
    <property type="evidence" value="ECO:0007669"/>
    <property type="project" value="TreeGrafter"/>
</dbReference>
<feature type="region of interest" description="Disordered" evidence="12">
    <location>
        <begin position="534"/>
        <end position="562"/>
    </location>
</feature>
<organism evidence="13 14">
    <name type="scientific">Paralvinella palmiformis</name>
    <dbReference type="NCBI Taxonomy" id="53620"/>
    <lineage>
        <taxon>Eukaryota</taxon>
        <taxon>Metazoa</taxon>
        <taxon>Spiralia</taxon>
        <taxon>Lophotrochozoa</taxon>
        <taxon>Annelida</taxon>
        <taxon>Polychaeta</taxon>
        <taxon>Sedentaria</taxon>
        <taxon>Canalipalpata</taxon>
        <taxon>Terebellida</taxon>
        <taxon>Terebelliformia</taxon>
        <taxon>Alvinellidae</taxon>
        <taxon>Paralvinella</taxon>
    </lineage>
</organism>
<evidence type="ECO:0000256" key="9">
    <source>
        <dbReference type="ARBA" id="ARBA00023212"/>
    </source>
</evidence>
<feature type="region of interest" description="Disordered" evidence="12">
    <location>
        <begin position="116"/>
        <end position="142"/>
    </location>
</feature>
<keyword evidence="6" id="KW-0493">Microtubule</keyword>
<dbReference type="PANTHER" id="PTHR15874:SF1">
    <property type="entry name" value="NUCLEOLAR AND SPINDLE-ASSOCIATED PROTEIN 1"/>
    <property type="match status" value="1"/>
</dbReference>
<evidence type="ECO:0000313" key="14">
    <source>
        <dbReference type="Proteomes" id="UP001208570"/>
    </source>
</evidence>
<dbReference type="GO" id="GO:0000281">
    <property type="term" value="P:mitotic cytokinesis"/>
    <property type="evidence" value="ECO:0007669"/>
    <property type="project" value="InterPro"/>
</dbReference>
<proteinExistence type="inferred from homology"/>
<feature type="region of interest" description="Disordered" evidence="12">
    <location>
        <begin position="45"/>
        <end position="100"/>
    </location>
</feature>
<dbReference type="GO" id="GO:0007076">
    <property type="term" value="P:mitotic chromosome condensation"/>
    <property type="evidence" value="ECO:0007669"/>
    <property type="project" value="TreeGrafter"/>
</dbReference>
<feature type="region of interest" description="Disordered" evidence="12">
    <location>
        <begin position="430"/>
        <end position="454"/>
    </location>
</feature>
<feature type="region of interest" description="Disordered" evidence="12">
    <location>
        <begin position="163"/>
        <end position="319"/>
    </location>
</feature>
<evidence type="ECO:0000256" key="12">
    <source>
        <dbReference type="SAM" id="MobiDB-lite"/>
    </source>
</evidence>
<evidence type="ECO:0000256" key="11">
    <source>
        <dbReference type="ARBA" id="ARBA00023306"/>
    </source>
</evidence>
<feature type="compositionally biased region" description="Polar residues" evidence="12">
    <location>
        <begin position="120"/>
        <end position="140"/>
    </location>
</feature>
<keyword evidence="14" id="KW-1185">Reference proteome</keyword>
<reference evidence="13" key="1">
    <citation type="journal article" date="2023" name="Mol. Biol. Evol.">
        <title>Third-Generation Sequencing Reveals the Adaptive Role of the Epigenome in Three Deep-Sea Polychaetes.</title>
        <authorList>
            <person name="Perez M."/>
            <person name="Aroh O."/>
            <person name="Sun Y."/>
            <person name="Lan Y."/>
            <person name="Juniper S.K."/>
            <person name="Young C.R."/>
            <person name="Angers B."/>
            <person name="Qian P.Y."/>
        </authorList>
    </citation>
    <scope>NUCLEOTIDE SEQUENCE</scope>
    <source>
        <strain evidence="13">P08H-3</strain>
    </source>
</reference>
<keyword evidence="5" id="KW-0132">Cell division</keyword>
<evidence type="ECO:0000256" key="4">
    <source>
        <dbReference type="ARBA" id="ARBA00022490"/>
    </source>
</evidence>
<evidence type="ECO:0000256" key="10">
    <source>
        <dbReference type="ARBA" id="ARBA00023242"/>
    </source>
</evidence>
<dbReference type="GO" id="GO:0040001">
    <property type="term" value="P:establishment of mitotic spindle localization"/>
    <property type="evidence" value="ECO:0007669"/>
    <property type="project" value="InterPro"/>
</dbReference>
<evidence type="ECO:0000256" key="1">
    <source>
        <dbReference type="ARBA" id="ARBA00004123"/>
    </source>
</evidence>
<feature type="compositionally biased region" description="Basic and acidic residues" evidence="12">
    <location>
        <begin position="60"/>
        <end position="74"/>
    </location>
</feature>
<dbReference type="GO" id="GO:0005874">
    <property type="term" value="C:microtubule"/>
    <property type="evidence" value="ECO:0007669"/>
    <property type="project" value="UniProtKB-KW"/>
</dbReference>
<comment type="subcellular location">
    <subcellularLocation>
        <location evidence="2">Cytoplasm</location>
        <location evidence="2">Cytoskeleton</location>
        <location evidence="2">Spindle</location>
    </subcellularLocation>
    <subcellularLocation>
        <location evidence="1">Nucleus</location>
    </subcellularLocation>
</comment>
<keyword evidence="8" id="KW-0238">DNA-binding</keyword>
<comment type="caution">
    <text evidence="13">The sequence shown here is derived from an EMBL/GenBank/DDBJ whole genome shotgun (WGS) entry which is preliminary data.</text>
</comment>
<dbReference type="GO" id="GO:0005730">
    <property type="term" value="C:nucleolus"/>
    <property type="evidence" value="ECO:0007669"/>
    <property type="project" value="TreeGrafter"/>
</dbReference>
<keyword evidence="7" id="KW-0498">Mitosis</keyword>
<evidence type="ECO:0000256" key="5">
    <source>
        <dbReference type="ARBA" id="ARBA00022618"/>
    </source>
</evidence>
<keyword evidence="11" id="KW-0131">Cell cycle</keyword>
<dbReference type="Proteomes" id="UP001208570">
    <property type="component" value="Unassembled WGS sequence"/>
</dbReference>
<dbReference type="GO" id="GO:0008017">
    <property type="term" value="F:microtubule binding"/>
    <property type="evidence" value="ECO:0007669"/>
    <property type="project" value="TreeGrafter"/>
</dbReference>
<dbReference type="Pfam" id="PF16006">
    <property type="entry name" value="NUSAP"/>
    <property type="match status" value="1"/>
</dbReference>
<protein>
    <recommendedName>
        <fullName evidence="15">Nucleolar and spindle-associated protein 1</fullName>
    </recommendedName>
</protein>
<dbReference type="EMBL" id="JAODUP010000167">
    <property type="protein sequence ID" value="KAK2158560.1"/>
    <property type="molecule type" value="Genomic_DNA"/>
</dbReference>
<dbReference type="PANTHER" id="PTHR15874">
    <property type="entry name" value="NUCLEOLAR AND SPINDLE-ASSOCIATED PROTEIN 1"/>
    <property type="match status" value="1"/>
</dbReference>
<feature type="compositionally biased region" description="Polar residues" evidence="12">
    <location>
        <begin position="536"/>
        <end position="562"/>
    </location>
</feature>
<comment type="similarity">
    <text evidence="3">Belongs to the NUSAP family.</text>
</comment>
<evidence type="ECO:0000256" key="8">
    <source>
        <dbReference type="ARBA" id="ARBA00023125"/>
    </source>
</evidence>
<dbReference type="InterPro" id="IPR026756">
    <property type="entry name" value="NuSAP"/>
</dbReference>
<evidence type="ECO:0000256" key="2">
    <source>
        <dbReference type="ARBA" id="ARBA00004186"/>
    </source>
</evidence>
<accession>A0AAD9N6G2</accession>
<feature type="compositionally biased region" description="Polar residues" evidence="12">
    <location>
        <begin position="261"/>
        <end position="287"/>
    </location>
</feature>
<dbReference type="AlphaFoldDB" id="A0AAD9N6G2"/>
<evidence type="ECO:0008006" key="15">
    <source>
        <dbReference type="Google" id="ProtNLM"/>
    </source>
</evidence>
<dbReference type="GO" id="GO:0003677">
    <property type="term" value="F:DNA binding"/>
    <property type="evidence" value="ECO:0007669"/>
    <property type="project" value="UniProtKB-KW"/>
</dbReference>
<evidence type="ECO:0000313" key="13">
    <source>
        <dbReference type="EMBL" id="KAK2158560.1"/>
    </source>
</evidence>
<keyword evidence="10" id="KW-0539">Nucleus</keyword>
<evidence type="ECO:0000256" key="3">
    <source>
        <dbReference type="ARBA" id="ARBA00009702"/>
    </source>
</evidence>
<feature type="compositionally biased region" description="Polar residues" evidence="12">
    <location>
        <begin position="430"/>
        <end position="448"/>
    </location>
</feature>
<gene>
    <name evidence="13" type="ORF">LSH36_167g02010</name>
</gene>
<keyword evidence="4" id="KW-0963">Cytoplasm</keyword>
<feature type="compositionally biased region" description="Polar residues" evidence="12">
    <location>
        <begin position="89"/>
        <end position="98"/>
    </location>
</feature>
<evidence type="ECO:0000256" key="7">
    <source>
        <dbReference type="ARBA" id="ARBA00022776"/>
    </source>
</evidence>
<sequence>MDELESYIDSLERLKYQDLQKFAKRYGIRANLKAEKIIDRLRKLAKKPSSPEYSAENVQTEEKDSKQNADKDDNIQIEACSQPLDAVEPTNNVRNNIANREVDTTKERGRNVMADASPRRATSTGNVRKNVHTSASSQTRRSMKEAMYCKGPTPLSEKHHLVRGVTPNKGTPSLRKRPAVRGIVTNKRTPSLGKSPLVRRVVSDKGRPSFGKSPLEKGITPSKVIPSHGKRPSVGGVSMSKVGPSRTAASSGERRKKKQRLNSQEAKTPTSASKLSHSVTQSRNSLGSGRKRNSVDSGSPKPRSRRDTYVKGESSPGVDEMLSAMREDMTDKEQKDVLLDKLNEKVQRSKVNNQGPSSNIPRYVGVNKTVDTKKKTPVKDWNKIHQLHWNKMDSIDEYLAKKRKRTESMTQSVKKLRMMTEQIRSNFHQSLKKPTTPMSEKKQNSTVKQICESKKSKQAKSKITLFRSPSPAIFKPSVTSVSKANFNFHARDVVSTKTPVRPVRKSPRFNSAAKLRTGELVSTADRERMCAESKMVRSSATKENAVNHTLSSKKQAVPNGNVSIGTPFKQSINNSLPINSTKTFNIADSLAKPITWKPHKGKLKPFQIGNMYVHQVDIKEVKVKSREDRRKEHRKQRVEKRLDVLAKRRGIDV</sequence>
<name>A0AAD9N6G2_9ANNE</name>
<keyword evidence="9" id="KW-0206">Cytoskeleton</keyword>